<name>A0A225VX11_9STRA</name>
<organism evidence="1 2">
    <name type="scientific">Phytophthora megakarya</name>
    <dbReference type="NCBI Taxonomy" id="4795"/>
    <lineage>
        <taxon>Eukaryota</taxon>
        <taxon>Sar</taxon>
        <taxon>Stramenopiles</taxon>
        <taxon>Oomycota</taxon>
        <taxon>Peronosporomycetes</taxon>
        <taxon>Peronosporales</taxon>
        <taxon>Peronosporaceae</taxon>
        <taxon>Phytophthora</taxon>
    </lineage>
</organism>
<dbReference type="AlphaFoldDB" id="A0A225VX11"/>
<gene>
    <name evidence="1" type="ORF">PHMEG_00017133</name>
</gene>
<sequence>MVRELMTLRYETYAERYGKAKNNAAIGACWVLLTTDLSDSVSIVISIEQCKNKESEVAEPPGLNLMEGFWAGSPGMNGQTLANSEIDGAPLLSDA</sequence>
<dbReference type="OrthoDB" id="115898at2759"/>
<dbReference type="EMBL" id="NBNE01002570">
    <property type="protein sequence ID" value="OWZ10071.1"/>
    <property type="molecule type" value="Genomic_DNA"/>
</dbReference>
<protein>
    <submittedName>
        <fullName evidence="1">Uncharacterized protein</fullName>
    </submittedName>
</protein>
<reference evidence="2" key="1">
    <citation type="submission" date="2017-03" db="EMBL/GenBank/DDBJ databases">
        <title>Phytopthora megakarya and P. palmivora, two closely related causual agents of cacao black pod achieved similar genome size and gene model numbers by different mechanisms.</title>
        <authorList>
            <person name="Ali S."/>
            <person name="Shao J."/>
            <person name="Larry D.J."/>
            <person name="Kronmiller B."/>
            <person name="Shen D."/>
            <person name="Strem M.D."/>
            <person name="Melnick R.L."/>
            <person name="Guiltinan M.J."/>
            <person name="Tyler B.M."/>
            <person name="Meinhardt L.W."/>
            <person name="Bailey B.A."/>
        </authorList>
    </citation>
    <scope>NUCLEOTIDE SEQUENCE [LARGE SCALE GENOMIC DNA]</scope>
    <source>
        <strain evidence="2">zdho120</strain>
    </source>
</reference>
<proteinExistence type="predicted"/>
<evidence type="ECO:0000313" key="1">
    <source>
        <dbReference type="EMBL" id="OWZ10071.1"/>
    </source>
</evidence>
<keyword evidence="2" id="KW-1185">Reference proteome</keyword>
<evidence type="ECO:0000313" key="2">
    <source>
        <dbReference type="Proteomes" id="UP000198211"/>
    </source>
</evidence>
<accession>A0A225VX11</accession>
<comment type="caution">
    <text evidence="1">The sequence shown here is derived from an EMBL/GenBank/DDBJ whole genome shotgun (WGS) entry which is preliminary data.</text>
</comment>
<dbReference type="Proteomes" id="UP000198211">
    <property type="component" value="Unassembled WGS sequence"/>
</dbReference>